<feature type="compositionally biased region" description="Acidic residues" evidence="1">
    <location>
        <begin position="85"/>
        <end position="108"/>
    </location>
</feature>
<feature type="compositionally biased region" description="Polar residues" evidence="1">
    <location>
        <begin position="1"/>
        <end position="14"/>
    </location>
</feature>
<accession>A0AAV4DB06</accession>
<reference evidence="2 3" key="1">
    <citation type="journal article" date="2021" name="Elife">
        <title>Chloroplast acquisition without the gene transfer in kleptoplastic sea slugs, Plakobranchus ocellatus.</title>
        <authorList>
            <person name="Maeda T."/>
            <person name="Takahashi S."/>
            <person name="Yoshida T."/>
            <person name="Shimamura S."/>
            <person name="Takaki Y."/>
            <person name="Nagai Y."/>
            <person name="Toyoda A."/>
            <person name="Suzuki Y."/>
            <person name="Arimoto A."/>
            <person name="Ishii H."/>
            <person name="Satoh N."/>
            <person name="Nishiyama T."/>
            <person name="Hasebe M."/>
            <person name="Maruyama T."/>
            <person name="Minagawa J."/>
            <person name="Obokata J."/>
            <person name="Shigenobu S."/>
        </authorList>
    </citation>
    <scope>NUCLEOTIDE SEQUENCE [LARGE SCALE GENOMIC DNA]</scope>
</reference>
<feature type="region of interest" description="Disordered" evidence="1">
    <location>
        <begin position="1"/>
        <end position="36"/>
    </location>
</feature>
<evidence type="ECO:0000313" key="3">
    <source>
        <dbReference type="Proteomes" id="UP000735302"/>
    </source>
</evidence>
<evidence type="ECO:0000256" key="1">
    <source>
        <dbReference type="SAM" id="MobiDB-lite"/>
    </source>
</evidence>
<organism evidence="2 3">
    <name type="scientific">Plakobranchus ocellatus</name>
    <dbReference type="NCBI Taxonomy" id="259542"/>
    <lineage>
        <taxon>Eukaryota</taxon>
        <taxon>Metazoa</taxon>
        <taxon>Spiralia</taxon>
        <taxon>Lophotrochozoa</taxon>
        <taxon>Mollusca</taxon>
        <taxon>Gastropoda</taxon>
        <taxon>Heterobranchia</taxon>
        <taxon>Euthyneura</taxon>
        <taxon>Panpulmonata</taxon>
        <taxon>Sacoglossa</taxon>
        <taxon>Placobranchoidea</taxon>
        <taxon>Plakobranchidae</taxon>
        <taxon>Plakobranchus</taxon>
    </lineage>
</organism>
<dbReference type="Proteomes" id="UP000735302">
    <property type="component" value="Unassembled WGS sequence"/>
</dbReference>
<comment type="caution">
    <text evidence="2">The sequence shown here is derived from an EMBL/GenBank/DDBJ whole genome shotgun (WGS) entry which is preliminary data.</text>
</comment>
<evidence type="ECO:0000313" key="2">
    <source>
        <dbReference type="EMBL" id="GFO41388.1"/>
    </source>
</evidence>
<feature type="region of interest" description="Disordered" evidence="1">
    <location>
        <begin position="74"/>
        <end position="108"/>
    </location>
</feature>
<keyword evidence="3" id="KW-1185">Reference proteome</keyword>
<name>A0AAV4DB06_9GAST</name>
<protein>
    <submittedName>
        <fullName evidence="2">Uncharacterized protein</fullName>
    </submittedName>
</protein>
<feature type="compositionally biased region" description="Basic and acidic residues" evidence="1">
    <location>
        <begin position="27"/>
        <end position="36"/>
    </location>
</feature>
<dbReference type="EMBL" id="BLXT01007679">
    <property type="protein sequence ID" value="GFO41388.1"/>
    <property type="molecule type" value="Genomic_DNA"/>
</dbReference>
<dbReference type="AlphaFoldDB" id="A0AAV4DB06"/>
<gene>
    <name evidence="2" type="ORF">PoB_006789300</name>
</gene>
<feature type="compositionally biased region" description="Basic and acidic residues" evidence="1">
    <location>
        <begin position="74"/>
        <end position="84"/>
    </location>
</feature>
<sequence>MNHRTSNNGTTATQGEEDFKNGTVEEGDGRDHTEPLSKELRRWFSLTKQRIEIQQSLNLNFMANTNFQKECKGKRFQEKEREEIGQEEVEPMEEEEEEKEEEEEEEEW</sequence>
<proteinExistence type="predicted"/>